<evidence type="ECO:0000256" key="12">
    <source>
        <dbReference type="ARBA" id="ARBA00029757"/>
    </source>
</evidence>
<keyword evidence="10 13" id="KW-0067">ATP-binding</keyword>
<sequence>MRLPLIPFSCVFKFATAARRFLYGTEVLKSTAPDVPVVVIGGITVGGSGKTPLCVALVKELMRLGYTPGVLSRGYKAKASSYPYEVKADDDASVSGDEPLLIKRQTNARVIIDPDRARGADALARLGVDIIITDDGMQHYSLDRDVEIAVLDGNRMLGNGMLLPAGPLREGKWRLNTVDAVVVNAAMAKSGYYTMVLRPRAPHSVNDGRNEVLAKNAEVCALAGIGNPGRFYRTLEDCGYLVKDILQAGDHERLDPDVIREKAKNLPVIMTAKDAIKYHRYDLPNVFVLEVEADLSNRFYENIMEKIKDSDNKVALRRMDAMKRLNNNDFSNKPKDEV</sequence>
<evidence type="ECO:0000256" key="11">
    <source>
        <dbReference type="ARBA" id="ARBA00023098"/>
    </source>
</evidence>
<dbReference type="GO" id="GO:0005886">
    <property type="term" value="C:plasma membrane"/>
    <property type="evidence" value="ECO:0007669"/>
    <property type="project" value="TreeGrafter"/>
</dbReference>
<keyword evidence="6 13" id="KW-0441">Lipid A biosynthesis</keyword>
<name>E8LMA9_SUCHY</name>
<evidence type="ECO:0000256" key="8">
    <source>
        <dbReference type="ARBA" id="ARBA00022741"/>
    </source>
</evidence>
<evidence type="ECO:0000256" key="4">
    <source>
        <dbReference type="ARBA" id="ARBA00016436"/>
    </source>
</evidence>
<dbReference type="SUPFAM" id="SSF52540">
    <property type="entry name" value="P-loop containing nucleoside triphosphate hydrolases"/>
    <property type="match status" value="1"/>
</dbReference>
<evidence type="ECO:0000313" key="15">
    <source>
        <dbReference type="Proteomes" id="UP000018458"/>
    </source>
</evidence>
<dbReference type="GO" id="GO:0005524">
    <property type="term" value="F:ATP binding"/>
    <property type="evidence" value="ECO:0007669"/>
    <property type="project" value="UniProtKB-UniRule"/>
</dbReference>
<dbReference type="PANTHER" id="PTHR42724">
    <property type="entry name" value="TETRAACYLDISACCHARIDE 4'-KINASE"/>
    <property type="match status" value="1"/>
</dbReference>
<keyword evidence="7 13" id="KW-0808">Transferase</keyword>
<comment type="catalytic activity">
    <reaction evidence="13">
        <text>a lipid A disaccharide + ATP = a lipid IVA + ADP + H(+)</text>
        <dbReference type="Rhea" id="RHEA:67840"/>
        <dbReference type="ChEBI" id="CHEBI:15378"/>
        <dbReference type="ChEBI" id="CHEBI:30616"/>
        <dbReference type="ChEBI" id="CHEBI:176343"/>
        <dbReference type="ChEBI" id="CHEBI:176425"/>
        <dbReference type="ChEBI" id="CHEBI:456216"/>
        <dbReference type="EC" id="2.7.1.130"/>
    </reaction>
</comment>
<evidence type="ECO:0000256" key="9">
    <source>
        <dbReference type="ARBA" id="ARBA00022777"/>
    </source>
</evidence>
<dbReference type="InterPro" id="IPR027417">
    <property type="entry name" value="P-loop_NTPase"/>
</dbReference>
<evidence type="ECO:0000313" key="14">
    <source>
        <dbReference type="EMBL" id="EFY06381.1"/>
    </source>
</evidence>
<evidence type="ECO:0000256" key="5">
    <source>
        <dbReference type="ARBA" id="ARBA00022516"/>
    </source>
</evidence>
<dbReference type="UniPathway" id="UPA00359">
    <property type="reaction ID" value="UER00482"/>
</dbReference>
<keyword evidence="8 13" id="KW-0547">Nucleotide-binding</keyword>
<proteinExistence type="inferred from homology"/>
<dbReference type="GO" id="GO:0009245">
    <property type="term" value="P:lipid A biosynthetic process"/>
    <property type="evidence" value="ECO:0007669"/>
    <property type="project" value="UniProtKB-UniRule"/>
</dbReference>
<gene>
    <name evidence="13 14" type="primary">lpxK</name>
    <name evidence="14" type="ORF">HMPREF9444_01894</name>
</gene>
<dbReference type="Proteomes" id="UP000018458">
    <property type="component" value="Unassembled WGS sequence"/>
</dbReference>
<dbReference type="NCBIfam" id="TIGR00682">
    <property type="entry name" value="lpxK"/>
    <property type="match status" value="1"/>
</dbReference>
<dbReference type="eggNOG" id="COG1663">
    <property type="taxonomic scope" value="Bacteria"/>
</dbReference>
<evidence type="ECO:0000256" key="1">
    <source>
        <dbReference type="ARBA" id="ARBA00002274"/>
    </source>
</evidence>
<keyword evidence="9 13" id="KW-0418">Kinase</keyword>
<dbReference type="GO" id="GO:0009244">
    <property type="term" value="P:lipopolysaccharide core region biosynthetic process"/>
    <property type="evidence" value="ECO:0007669"/>
    <property type="project" value="TreeGrafter"/>
</dbReference>
<evidence type="ECO:0000256" key="13">
    <source>
        <dbReference type="HAMAP-Rule" id="MF_00409"/>
    </source>
</evidence>
<feature type="binding site" evidence="13">
    <location>
        <begin position="44"/>
        <end position="51"/>
    </location>
    <ligand>
        <name>ATP</name>
        <dbReference type="ChEBI" id="CHEBI:30616"/>
    </ligand>
</feature>
<dbReference type="STRING" id="762983.HMPREF9444_01894"/>
<comment type="similarity">
    <text evidence="13">Belongs to the LpxK family.</text>
</comment>
<keyword evidence="11 13" id="KW-0443">Lipid metabolism</keyword>
<protein>
    <recommendedName>
        <fullName evidence="4 13">Tetraacyldisaccharide 4'-kinase</fullName>
        <ecNumber evidence="3 13">2.7.1.130</ecNumber>
    </recommendedName>
    <alternativeName>
        <fullName evidence="12 13">Lipid A 4'-kinase</fullName>
    </alternativeName>
</protein>
<dbReference type="EMBL" id="AEVO01000131">
    <property type="protein sequence ID" value="EFY06381.1"/>
    <property type="molecule type" value="Genomic_DNA"/>
</dbReference>
<evidence type="ECO:0000256" key="3">
    <source>
        <dbReference type="ARBA" id="ARBA00012071"/>
    </source>
</evidence>
<comment type="caution">
    <text evidence="14">The sequence shown here is derived from an EMBL/GenBank/DDBJ whole genome shotgun (WGS) entry which is preliminary data.</text>
</comment>
<dbReference type="EC" id="2.7.1.130" evidence="3 13"/>
<evidence type="ECO:0000256" key="2">
    <source>
        <dbReference type="ARBA" id="ARBA00004870"/>
    </source>
</evidence>
<evidence type="ECO:0000256" key="7">
    <source>
        <dbReference type="ARBA" id="ARBA00022679"/>
    </source>
</evidence>
<comment type="pathway">
    <text evidence="2 13">Glycolipid biosynthesis; lipid IV(A) biosynthesis; lipid IV(A) from (3R)-3-hydroxytetradecanoyl-[acyl-carrier-protein] and UDP-N-acetyl-alpha-D-glucosamine: step 6/6.</text>
</comment>
<evidence type="ECO:0000256" key="10">
    <source>
        <dbReference type="ARBA" id="ARBA00022840"/>
    </source>
</evidence>
<dbReference type="AlphaFoldDB" id="E8LMA9"/>
<organism evidence="14 15">
    <name type="scientific">Succinatimonas hippei (strain DSM 22608 / JCM 16073 / KCTC 15190 / YIT 12066)</name>
    <dbReference type="NCBI Taxonomy" id="762983"/>
    <lineage>
        <taxon>Bacteria</taxon>
        <taxon>Pseudomonadati</taxon>
        <taxon>Pseudomonadota</taxon>
        <taxon>Gammaproteobacteria</taxon>
        <taxon>Aeromonadales</taxon>
        <taxon>Succinivibrionaceae</taxon>
        <taxon>Succinatimonas</taxon>
    </lineage>
</organism>
<comment type="function">
    <text evidence="1 13">Transfers the gamma-phosphate of ATP to the 4'-position of a tetraacyldisaccharide 1-phosphate intermediate (termed DS-1-P) to form tetraacyldisaccharide 1,4'-bis-phosphate (lipid IVA).</text>
</comment>
<dbReference type="GO" id="GO:0009029">
    <property type="term" value="F:lipid-A 4'-kinase activity"/>
    <property type="evidence" value="ECO:0007669"/>
    <property type="project" value="UniProtKB-UniRule"/>
</dbReference>
<dbReference type="HAMAP" id="MF_00409">
    <property type="entry name" value="LpxK"/>
    <property type="match status" value="1"/>
</dbReference>
<keyword evidence="5 13" id="KW-0444">Lipid biosynthesis</keyword>
<dbReference type="InterPro" id="IPR003758">
    <property type="entry name" value="LpxK"/>
</dbReference>
<dbReference type="Pfam" id="PF02606">
    <property type="entry name" value="LpxK"/>
    <property type="match status" value="1"/>
</dbReference>
<accession>E8LMA9</accession>
<keyword evidence="15" id="KW-1185">Reference proteome</keyword>
<dbReference type="HOGENOM" id="CLU_038816_2_0_6"/>
<reference evidence="14 15" key="1">
    <citation type="submission" date="2011-01" db="EMBL/GenBank/DDBJ databases">
        <authorList>
            <person name="Weinstock G."/>
            <person name="Sodergren E."/>
            <person name="Clifton S."/>
            <person name="Fulton L."/>
            <person name="Fulton B."/>
            <person name="Courtney L."/>
            <person name="Fronick C."/>
            <person name="Harrison M."/>
            <person name="Strong C."/>
            <person name="Farmer C."/>
            <person name="Delahaunty K."/>
            <person name="Markovic C."/>
            <person name="Hall O."/>
            <person name="Minx P."/>
            <person name="Tomlinson C."/>
            <person name="Mitreva M."/>
            <person name="Hou S."/>
            <person name="Chen J."/>
            <person name="Wollam A."/>
            <person name="Pepin K.H."/>
            <person name="Johnson M."/>
            <person name="Bhonagiri V."/>
            <person name="Zhang X."/>
            <person name="Suruliraj S."/>
            <person name="Warren W."/>
            <person name="Chinwalla A."/>
            <person name="Mardis E.R."/>
            <person name="Wilson R.K."/>
        </authorList>
    </citation>
    <scope>NUCLEOTIDE SEQUENCE [LARGE SCALE GENOMIC DNA]</scope>
    <source>
        <strain evidence="15">DSM 22608 / JCM 16073 / KCTC 15190 / YIT 12066</strain>
    </source>
</reference>
<evidence type="ECO:0000256" key="6">
    <source>
        <dbReference type="ARBA" id="ARBA00022556"/>
    </source>
</evidence>
<dbReference type="PANTHER" id="PTHR42724:SF1">
    <property type="entry name" value="TETRAACYLDISACCHARIDE 4'-KINASE, MITOCHONDRIAL-RELATED"/>
    <property type="match status" value="1"/>
</dbReference>